<protein>
    <submittedName>
        <fullName evidence="5">FAD-dependent monooxygenase</fullName>
    </submittedName>
</protein>
<dbReference type="PANTHER" id="PTHR13789:SF309">
    <property type="entry name" value="PUTATIVE (AFU_ORTHOLOGUE AFUA_6G14510)-RELATED"/>
    <property type="match status" value="1"/>
</dbReference>
<feature type="domain" description="FAD dependent oxidoreductase" evidence="3">
    <location>
        <begin position="5"/>
        <end position="52"/>
    </location>
</feature>
<organism evidence="5 6">
    <name type="scientific">Antrihabitans stalagmiti</name>
    <dbReference type="NCBI Taxonomy" id="2799499"/>
    <lineage>
        <taxon>Bacteria</taxon>
        <taxon>Bacillati</taxon>
        <taxon>Actinomycetota</taxon>
        <taxon>Actinomycetes</taxon>
        <taxon>Mycobacteriales</taxon>
        <taxon>Nocardiaceae</taxon>
        <taxon>Antrihabitans</taxon>
    </lineage>
</organism>
<dbReference type="Pfam" id="PF01494">
    <property type="entry name" value="FAD_binding_3"/>
    <property type="match status" value="1"/>
</dbReference>
<evidence type="ECO:0000313" key="5">
    <source>
        <dbReference type="EMBL" id="MBJ8342501.1"/>
    </source>
</evidence>
<dbReference type="RefSeq" id="WP_199708088.1">
    <property type="nucleotide sequence ID" value="NZ_JAEMNV010000012.1"/>
</dbReference>
<dbReference type="EMBL" id="JAEMNV010000012">
    <property type="protein sequence ID" value="MBJ8342501.1"/>
    <property type="molecule type" value="Genomic_DNA"/>
</dbReference>
<dbReference type="PANTHER" id="PTHR13789">
    <property type="entry name" value="MONOOXYGENASE"/>
    <property type="match status" value="1"/>
</dbReference>
<dbReference type="AlphaFoldDB" id="A0A934NW50"/>
<proteinExistence type="predicted"/>
<comment type="caution">
    <text evidence="5">The sequence shown here is derived from an EMBL/GenBank/DDBJ whole genome shotgun (WGS) entry which is preliminary data.</text>
</comment>
<dbReference type="InterPro" id="IPR002938">
    <property type="entry name" value="FAD-bd"/>
</dbReference>
<dbReference type="GO" id="GO:0004497">
    <property type="term" value="F:monooxygenase activity"/>
    <property type="evidence" value="ECO:0007669"/>
    <property type="project" value="UniProtKB-KW"/>
</dbReference>
<dbReference type="InterPro" id="IPR050493">
    <property type="entry name" value="FAD-dep_Monooxygenase_BioMet"/>
</dbReference>
<keyword evidence="2 5" id="KW-0503">Monooxygenase</keyword>
<dbReference type="Pfam" id="PF01266">
    <property type="entry name" value="DAO"/>
    <property type="match status" value="1"/>
</dbReference>
<feature type="domain" description="FAD-binding" evidence="4">
    <location>
        <begin position="132"/>
        <end position="313"/>
    </location>
</feature>
<dbReference type="Gene3D" id="3.50.50.60">
    <property type="entry name" value="FAD/NAD(P)-binding domain"/>
    <property type="match status" value="1"/>
</dbReference>
<dbReference type="InterPro" id="IPR036188">
    <property type="entry name" value="FAD/NAD-bd_sf"/>
</dbReference>
<evidence type="ECO:0000256" key="1">
    <source>
        <dbReference type="ARBA" id="ARBA00023002"/>
    </source>
</evidence>
<gene>
    <name evidence="5" type="ORF">JGU71_26785</name>
</gene>
<accession>A0A934NW50</accession>
<keyword evidence="1" id="KW-0560">Oxidoreductase</keyword>
<evidence type="ECO:0000259" key="4">
    <source>
        <dbReference type="Pfam" id="PF01494"/>
    </source>
</evidence>
<reference evidence="5" key="1">
    <citation type="submission" date="2020-12" db="EMBL/GenBank/DDBJ databases">
        <title>Antrihabitans popcorni sp. nov. and Antrihabitans auranticaus sp. nov., isolated from a larva cave.</title>
        <authorList>
            <person name="Lee S.D."/>
            <person name="Kim I.S."/>
        </authorList>
    </citation>
    <scope>NUCLEOTIDE SEQUENCE</scope>
    <source>
        <strain evidence="5">YC3-6</strain>
    </source>
</reference>
<dbReference type="Proteomes" id="UP000655868">
    <property type="component" value="Unassembled WGS sequence"/>
</dbReference>
<dbReference type="SUPFAM" id="SSF51905">
    <property type="entry name" value="FAD/NAD(P)-binding domain"/>
    <property type="match status" value="1"/>
</dbReference>
<evidence type="ECO:0000259" key="3">
    <source>
        <dbReference type="Pfam" id="PF01266"/>
    </source>
</evidence>
<dbReference type="GO" id="GO:0071949">
    <property type="term" value="F:FAD binding"/>
    <property type="evidence" value="ECO:0007669"/>
    <property type="project" value="InterPro"/>
</dbReference>
<dbReference type="PRINTS" id="PR00420">
    <property type="entry name" value="RNGMNOXGNASE"/>
</dbReference>
<evidence type="ECO:0000313" key="6">
    <source>
        <dbReference type="Proteomes" id="UP000655868"/>
    </source>
</evidence>
<sequence length="342" mass="36504">MTRSAAIIGGGIGGLATANYLHQHGWTVDVFERADALPTTGTALGMWPGALTALDAIGHGDAVRSIGSRQQHGEFQRPDGSVIANITTSEGTSVLISRPPLLATLASGLPDGVVKFSTTIESVADLGGYDVIVGADGVNSRVRTAVVGSRVDPIYVGVSALVGRAPGTTDTVAETWGEGKIFGVTPRDGDLTNWFAAYREDPDVEPPAEPLEFLREYFGHWHAEVTDTLDRIDATSIIHYRIKRMPKLRSYFSGNTVLVGDAAHAMPPNLGRGACETLIDSIALGRALDEHGVEKGLRRYDSERRKATQKLVTGATLMNHVAMSTRFTGARDVALRIATRFA</sequence>
<keyword evidence="6" id="KW-1185">Reference proteome</keyword>
<name>A0A934NW50_9NOCA</name>
<evidence type="ECO:0000256" key="2">
    <source>
        <dbReference type="ARBA" id="ARBA00023033"/>
    </source>
</evidence>
<dbReference type="InterPro" id="IPR006076">
    <property type="entry name" value="FAD-dep_OxRdtase"/>
</dbReference>